<feature type="domain" description="HTH merR-type" evidence="4">
    <location>
        <begin position="1"/>
        <end position="71"/>
    </location>
</feature>
<accession>A0A1I7DS92</accession>
<dbReference type="SMART" id="SM00422">
    <property type="entry name" value="HTH_MERR"/>
    <property type="match status" value="1"/>
</dbReference>
<dbReference type="PANTHER" id="PTHR30204:SF94">
    <property type="entry name" value="HEAVY METAL-DEPENDENT TRANSCRIPTIONAL REGULATOR HI_0293-RELATED"/>
    <property type="match status" value="1"/>
</dbReference>
<protein>
    <submittedName>
        <fullName evidence="5">DNA-binding transcriptional regulator, MerR family</fullName>
    </submittedName>
</protein>
<keyword evidence="6" id="KW-1185">Reference proteome</keyword>
<organism evidence="5 6">
    <name type="scientific">Pseudovibrio denitrificans</name>
    <dbReference type="NCBI Taxonomy" id="258256"/>
    <lineage>
        <taxon>Bacteria</taxon>
        <taxon>Pseudomonadati</taxon>
        <taxon>Pseudomonadota</taxon>
        <taxon>Alphaproteobacteria</taxon>
        <taxon>Hyphomicrobiales</taxon>
        <taxon>Stappiaceae</taxon>
        <taxon>Pseudovibrio</taxon>
    </lineage>
</organism>
<gene>
    <name evidence="5" type="ORF">SAMN05444141_1108</name>
</gene>
<reference evidence="6" key="1">
    <citation type="submission" date="2016-10" db="EMBL/GenBank/DDBJ databases">
        <authorList>
            <person name="Varghese N."/>
            <person name="Submissions S."/>
        </authorList>
    </citation>
    <scope>NUCLEOTIDE SEQUENCE [LARGE SCALE GENOMIC DNA]</scope>
    <source>
        <strain evidence="6">DSM 17465</strain>
    </source>
</reference>
<evidence type="ECO:0000256" key="3">
    <source>
        <dbReference type="ARBA" id="ARBA00023163"/>
    </source>
</evidence>
<dbReference type="Gene3D" id="1.10.1660.10">
    <property type="match status" value="1"/>
</dbReference>
<dbReference type="InterPro" id="IPR000551">
    <property type="entry name" value="MerR-type_HTH_dom"/>
</dbReference>
<dbReference type="Proteomes" id="UP000183371">
    <property type="component" value="Unassembled WGS sequence"/>
</dbReference>
<dbReference type="AlphaFoldDB" id="A0A1I7DS92"/>
<dbReference type="PROSITE" id="PS00552">
    <property type="entry name" value="HTH_MERR_1"/>
    <property type="match status" value="1"/>
</dbReference>
<evidence type="ECO:0000256" key="2">
    <source>
        <dbReference type="ARBA" id="ARBA00023125"/>
    </source>
</evidence>
<dbReference type="InterPro" id="IPR009061">
    <property type="entry name" value="DNA-bd_dom_put_sf"/>
</dbReference>
<proteinExistence type="predicted"/>
<evidence type="ECO:0000256" key="1">
    <source>
        <dbReference type="ARBA" id="ARBA00023015"/>
    </source>
</evidence>
<dbReference type="Pfam" id="PF13411">
    <property type="entry name" value="MerR_1"/>
    <property type="match status" value="1"/>
</dbReference>
<dbReference type="RefSeq" id="WP_054784142.1">
    <property type="nucleotide sequence ID" value="NZ_FPBD01000010.1"/>
</dbReference>
<name>A0A1I7DS92_9HYPH</name>
<keyword evidence="3" id="KW-0804">Transcription</keyword>
<dbReference type="SUPFAM" id="SSF46955">
    <property type="entry name" value="Putative DNA-binding domain"/>
    <property type="match status" value="1"/>
</dbReference>
<evidence type="ECO:0000313" key="5">
    <source>
        <dbReference type="EMBL" id="SFU14522.1"/>
    </source>
</evidence>
<evidence type="ECO:0000313" key="6">
    <source>
        <dbReference type="Proteomes" id="UP000183371"/>
    </source>
</evidence>
<sequence>MKIGELAEATGLTRDTIRFYERNGLIKSEAGKQATNSYRDYPEELVFRLNIIQQARDAGVSVSDIKAIFDALDGSCDPADAKLVVAEKIAELEASKQQIESTIAFFKQQLANL</sequence>
<dbReference type="PANTHER" id="PTHR30204">
    <property type="entry name" value="REDOX-CYCLING DRUG-SENSING TRANSCRIPTIONAL ACTIVATOR SOXR"/>
    <property type="match status" value="1"/>
</dbReference>
<evidence type="ECO:0000259" key="4">
    <source>
        <dbReference type="PROSITE" id="PS50937"/>
    </source>
</evidence>
<dbReference type="GO" id="GO:0003677">
    <property type="term" value="F:DNA binding"/>
    <property type="evidence" value="ECO:0007669"/>
    <property type="project" value="UniProtKB-KW"/>
</dbReference>
<dbReference type="GO" id="GO:0003700">
    <property type="term" value="F:DNA-binding transcription factor activity"/>
    <property type="evidence" value="ECO:0007669"/>
    <property type="project" value="InterPro"/>
</dbReference>
<dbReference type="InterPro" id="IPR047057">
    <property type="entry name" value="MerR_fam"/>
</dbReference>
<dbReference type="PROSITE" id="PS50937">
    <property type="entry name" value="HTH_MERR_2"/>
    <property type="match status" value="1"/>
</dbReference>
<dbReference type="EMBL" id="FPBD01000010">
    <property type="protein sequence ID" value="SFU14522.1"/>
    <property type="molecule type" value="Genomic_DNA"/>
</dbReference>
<keyword evidence="2 5" id="KW-0238">DNA-binding</keyword>
<keyword evidence="1" id="KW-0805">Transcription regulation</keyword>